<name>A0AAW9RGP5_9HYPH</name>
<organism evidence="3 4">
    <name type="scientific">Microbaculum marinum</name>
    <dbReference type="NCBI Taxonomy" id="1764581"/>
    <lineage>
        <taxon>Bacteria</taxon>
        <taxon>Pseudomonadati</taxon>
        <taxon>Pseudomonadota</taxon>
        <taxon>Alphaproteobacteria</taxon>
        <taxon>Hyphomicrobiales</taxon>
        <taxon>Tepidamorphaceae</taxon>
        <taxon>Microbaculum</taxon>
    </lineage>
</organism>
<evidence type="ECO:0000313" key="4">
    <source>
        <dbReference type="Proteomes" id="UP001378188"/>
    </source>
</evidence>
<proteinExistence type="predicted"/>
<keyword evidence="1" id="KW-0175">Coiled coil</keyword>
<gene>
    <name evidence="3" type="ORF">V3328_15420</name>
</gene>
<evidence type="ECO:0000256" key="2">
    <source>
        <dbReference type="SAM" id="MobiDB-lite"/>
    </source>
</evidence>
<feature type="compositionally biased region" description="Gly residues" evidence="2">
    <location>
        <begin position="454"/>
        <end position="486"/>
    </location>
</feature>
<dbReference type="AlphaFoldDB" id="A0AAW9RGP5"/>
<sequence>MSKGPATLRRIDAEVRKLRDEEADVERQIAEAGSRIAAMRTRELEAFRQLAVFRLDQDGAAAVGRSLDRAEKELRRLRAARDKALQGLAEQIAAADADIDRLEAERVRLTDEIAELRATVEEADARLIARLSEDAGYQARIAEVEAAERVALEAERKAELAREDRTEKGRPYEDDSLFMYLWKRGFGTSEYRGRGLVRMLDRWVARLVRFQEARPNYHMLLELPERLGEHAERARAAAETEADRLEDFEAGQRAAAGILDQAKKLAADEAALADLARNVIEQATARTALEAKRAAINRGEDEASREAIEALVSALRDTRLSQLHRAAMLTPDPADERLVEEIDDLREDIEDREHDLERLQRVERDLEHKLAELAELRGRFVGERYDDERWEFDDDMVEDVLKGLLRGAINAAVVWAQLRRRGRYTPGPSRPSSGDVWGRPSRGGGTIFRPRPGRSGGFGRGGFRTGGGFGGGFGGGRGGFRTGGKF</sequence>
<evidence type="ECO:0000256" key="1">
    <source>
        <dbReference type="SAM" id="Coils"/>
    </source>
</evidence>
<evidence type="ECO:0000313" key="3">
    <source>
        <dbReference type="EMBL" id="MEJ8572879.1"/>
    </source>
</evidence>
<feature type="region of interest" description="Disordered" evidence="2">
    <location>
        <begin position="422"/>
        <end position="486"/>
    </location>
</feature>
<feature type="coiled-coil region" evidence="1">
    <location>
        <begin position="335"/>
        <end position="379"/>
    </location>
</feature>
<dbReference type="EMBL" id="JAZHOF010000006">
    <property type="protein sequence ID" value="MEJ8572879.1"/>
    <property type="molecule type" value="Genomic_DNA"/>
</dbReference>
<feature type="coiled-coil region" evidence="1">
    <location>
        <begin position="60"/>
        <end position="164"/>
    </location>
</feature>
<reference evidence="3 4" key="1">
    <citation type="submission" date="2024-02" db="EMBL/GenBank/DDBJ databases">
        <title>Genome analysis and characterization of Microbaculum marinisediminis sp. nov., isolated from marine sediment.</title>
        <authorList>
            <person name="Du Z.-J."/>
            <person name="Ye Y.-Q."/>
            <person name="Zhang Z.-R."/>
            <person name="Yuan S.-M."/>
            <person name="Zhang X.-Y."/>
        </authorList>
    </citation>
    <scope>NUCLEOTIDE SEQUENCE [LARGE SCALE GENOMIC DNA]</scope>
    <source>
        <strain evidence="3 4">SDUM1044001</strain>
    </source>
</reference>
<dbReference type="Proteomes" id="UP001378188">
    <property type="component" value="Unassembled WGS sequence"/>
</dbReference>
<keyword evidence="4" id="KW-1185">Reference proteome</keyword>
<feature type="coiled-coil region" evidence="1">
    <location>
        <begin position="8"/>
        <end position="35"/>
    </location>
</feature>
<comment type="caution">
    <text evidence="3">The sequence shown here is derived from an EMBL/GenBank/DDBJ whole genome shotgun (WGS) entry which is preliminary data.</text>
</comment>
<dbReference type="RefSeq" id="WP_340330576.1">
    <property type="nucleotide sequence ID" value="NZ_JAZHOF010000006.1"/>
</dbReference>
<accession>A0AAW9RGP5</accession>
<protein>
    <submittedName>
        <fullName evidence="3">Uncharacterized protein</fullName>
    </submittedName>
</protein>